<comment type="similarity">
    <text evidence="4">Belongs to the cyclic nucleotide phosphodiesterase class-III family.</text>
</comment>
<dbReference type="GO" id="GO:0046872">
    <property type="term" value="F:metal ion binding"/>
    <property type="evidence" value="ECO:0007669"/>
    <property type="project" value="UniProtKB-KW"/>
</dbReference>
<evidence type="ECO:0000256" key="3">
    <source>
        <dbReference type="ARBA" id="ARBA00023004"/>
    </source>
</evidence>
<protein>
    <submittedName>
        <fullName evidence="7">Calcineurin-like phosphoesterase</fullName>
    </submittedName>
</protein>
<feature type="domain" description="Calcineurin-like phosphoesterase" evidence="5">
    <location>
        <begin position="53"/>
        <end position="294"/>
    </location>
</feature>
<dbReference type="STRING" id="753702.SAMN04488102_11529"/>
<dbReference type="InterPro" id="IPR004843">
    <property type="entry name" value="Calcineurin-like_PHP"/>
</dbReference>
<dbReference type="InterPro" id="IPR040869">
    <property type="entry name" value="CNP_C"/>
</dbReference>
<proteinExistence type="inferred from homology"/>
<keyword evidence="3" id="KW-0408">Iron</keyword>
<dbReference type="PANTHER" id="PTHR42988">
    <property type="entry name" value="PHOSPHOHYDROLASE"/>
    <property type="match status" value="1"/>
</dbReference>
<evidence type="ECO:0000313" key="8">
    <source>
        <dbReference type="Proteomes" id="UP000199612"/>
    </source>
</evidence>
<dbReference type="AlphaFoldDB" id="A0A1I1KUY3"/>
<dbReference type="Pfam" id="PF17839">
    <property type="entry name" value="CNP_C_terminal"/>
    <property type="match status" value="1"/>
</dbReference>
<dbReference type="Pfam" id="PF00149">
    <property type="entry name" value="Metallophos"/>
    <property type="match status" value="1"/>
</dbReference>
<name>A0A1I1KUY3_9LACT</name>
<dbReference type="PANTHER" id="PTHR42988:SF2">
    <property type="entry name" value="CYCLIC NUCLEOTIDE PHOSPHODIESTERASE CBUA0032-RELATED"/>
    <property type="match status" value="1"/>
</dbReference>
<keyword evidence="2" id="KW-0378">Hydrolase</keyword>
<evidence type="ECO:0000256" key="4">
    <source>
        <dbReference type="ARBA" id="ARBA00025742"/>
    </source>
</evidence>
<organism evidence="7 8">
    <name type="scientific">Alkalibacterium subtropicum</name>
    <dbReference type="NCBI Taxonomy" id="753702"/>
    <lineage>
        <taxon>Bacteria</taxon>
        <taxon>Bacillati</taxon>
        <taxon>Bacillota</taxon>
        <taxon>Bacilli</taxon>
        <taxon>Lactobacillales</taxon>
        <taxon>Carnobacteriaceae</taxon>
        <taxon>Alkalibacterium</taxon>
    </lineage>
</organism>
<keyword evidence="8" id="KW-1185">Reference proteome</keyword>
<dbReference type="PIRSF" id="PIRSF034890">
    <property type="entry name" value="Pesteras_lmo2642"/>
    <property type="match status" value="1"/>
</dbReference>
<evidence type="ECO:0000259" key="5">
    <source>
        <dbReference type="Pfam" id="PF00149"/>
    </source>
</evidence>
<evidence type="ECO:0000256" key="1">
    <source>
        <dbReference type="ARBA" id="ARBA00022723"/>
    </source>
</evidence>
<dbReference type="Proteomes" id="UP000199612">
    <property type="component" value="Unassembled WGS sequence"/>
</dbReference>
<dbReference type="EMBL" id="FOLT01000015">
    <property type="protein sequence ID" value="SFC64616.1"/>
    <property type="molecule type" value="Genomic_DNA"/>
</dbReference>
<sequence length="446" mass="50628">MKMTIRKIIFGIISLLAVLFIIGGEMYSGEADDEWFIETDLDKYLVHSDEIDILIASDIHYLSPDLTEGGLLEHSLLTTGDGKITHYSEEIMDAFIEEVLERQPDLLVISGDLTFDGAKQSHSDMSEKLHILKENNIDVSVIPGNHDVNVYSARGFTEDSTYRVDSVSAEEFKTIYSAAGYSQAISQDPNSLSYVTAVSDDVWVIMLDSNKYALHNQQRKSIPSGVIQEETLEWLEVVLQESRKRGVQPLVVNHHNFLNHHRSTNNSFTLDNSEEVVGLLNRYGVNLAFSGHIHLQHIANEGDFHDIASGSLSVYPHFVGELTIRPSKKELSYETSRLKISETLTDYSEDFFNEVSRKKVFSHLLYFELEDSVTDMMTDTFVQFNAAYFKGTVNEAYDSIIASEGFSHWKRISGTRYKDYILHGLEENRHDSHKFEGSLISDDRND</sequence>
<dbReference type="Gene3D" id="3.60.21.10">
    <property type="match status" value="1"/>
</dbReference>
<feature type="domain" description="Cyclic nucleotide phosphodiesterase C-terminal" evidence="6">
    <location>
        <begin position="346"/>
        <end position="431"/>
    </location>
</feature>
<dbReference type="SUPFAM" id="SSF56300">
    <property type="entry name" value="Metallo-dependent phosphatases"/>
    <property type="match status" value="1"/>
</dbReference>
<dbReference type="InterPro" id="IPR012365">
    <property type="entry name" value="Pesteras_lmo2642"/>
</dbReference>
<gene>
    <name evidence="7" type="ORF">SAMN04488102_11529</name>
</gene>
<evidence type="ECO:0000259" key="6">
    <source>
        <dbReference type="Pfam" id="PF17839"/>
    </source>
</evidence>
<dbReference type="GO" id="GO:0016787">
    <property type="term" value="F:hydrolase activity"/>
    <property type="evidence" value="ECO:0007669"/>
    <property type="project" value="UniProtKB-KW"/>
</dbReference>
<evidence type="ECO:0000256" key="2">
    <source>
        <dbReference type="ARBA" id="ARBA00022801"/>
    </source>
</evidence>
<reference evidence="8" key="1">
    <citation type="submission" date="2016-10" db="EMBL/GenBank/DDBJ databases">
        <authorList>
            <person name="Varghese N."/>
            <person name="Submissions S."/>
        </authorList>
    </citation>
    <scope>NUCLEOTIDE SEQUENCE [LARGE SCALE GENOMIC DNA]</scope>
    <source>
        <strain evidence="8">DSM 23664</strain>
    </source>
</reference>
<dbReference type="InterPro" id="IPR050884">
    <property type="entry name" value="CNP_phosphodiesterase-III"/>
</dbReference>
<dbReference type="OrthoDB" id="2036332at2"/>
<accession>A0A1I1KUY3</accession>
<keyword evidence="1" id="KW-0479">Metal-binding</keyword>
<evidence type="ECO:0000313" key="7">
    <source>
        <dbReference type="EMBL" id="SFC64616.1"/>
    </source>
</evidence>
<dbReference type="InterPro" id="IPR029052">
    <property type="entry name" value="Metallo-depent_PP-like"/>
</dbReference>